<evidence type="ECO:0000313" key="3">
    <source>
        <dbReference type="EMBL" id="MDF2258952.1"/>
    </source>
</evidence>
<evidence type="ECO:0000259" key="2">
    <source>
        <dbReference type="Pfam" id="PF03704"/>
    </source>
</evidence>
<keyword evidence="4" id="KW-1185">Reference proteome</keyword>
<name>A0ABT5Z554_9ACTN</name>
<proteinExistence type="predicted"/>
<gene>
    <name evidence="3" type="ORF">P2L57_25545</name>
</gene>
<dbReference type="InterPro" id="IPR011990">
    <property type="entry name" value="TPR-like_helical_dom_sf"/>
</dbReference>
<evidence type="ECO:0000313" key="4">
    <source>
        <dbReference type="Proteomes" id="UP001220022"/>
    </source>
</evidence>
<dbReference type="Pfam" id="PF03704">
    <property type="entry name" value="BTAD"/>
    <property type="match status" value="1"/>
</dbReference>
<protein>
    <submittedName>
        <fullName evidence="3">BTAD domain-containing putative transcriptional regulator</fullName>
    </submittedName>
</protein>
<evidence type="ECO:0000256" key="1">
    <source>
        <dbReference type="ARBA" id="ARBA00023012"/>
    </source>
</evidence>
<feature type="domain" description="Bacterial transcriptional activator" evidence="2">
    <location>
        <begin position="2"/>
        <end position="41"/>
    </location>
</feature>
<dbReference type="Gene3D" id="1.25.40.10">
    <property type="entry name" value="Tetratricopeptide repeat domain"/>
    <property type="match status" value="1"/>
</dbReference>
<dbReference type="EMBL" id="JARHTQ010000019">
    <property type="protein sequence ID" value="MDF2258952.1"/>
    <property type="molecule type" value="Genomic_DNA"/>
</dbReference>
<comment type="caution">
    <text evidence="3">The sequence shown here is derived from an EMBL/GenBank/DDBJ whole genome shotgun (WGS) entry which is preliminary data.</text>
</comment>
<organism evidence="3 4">
    <name type="scientific">Streptantibioticus ferralitis</name>
    <dbReference type="NCBI Taxonomy" id="236510"/>
    <lineage>
        <taxon>Bacteria</taxon>
        <taxon>Bacillati</taxon>
        <taxon>Actinomycetota</taxon>
        <taxon>Actinomycetes</taxon>
        <taxon>Kitasatosporales</taxon>
        <taxon>Streptomycetaceae</taxon>
        <taxon>Streptantibioticus</taxon>
    </lineage>
</organism>
<dbReference type="InterPro" id="IPR005158">
    <property type="entry name" value="BTAD"/>
</dbReference>
<sequence>MTRLRELRLAAVEDRIAAELALGAHRDLVPELRDLVAEHPCGSGCAPS</sequence>
<dbReference type="Proteomes" id="UP001220022">
    <property type="component" value="Unassembled WGS sequence"/>
</dbReference>
<accession>A0ABT5Z554</accession>
<keyword evidence="1" id="KW-0902">Two-component regulatory system</keyword>
<reference evidence="3 4" key="1">
    <citation type="submission" date="2023-03" db="EMBL/GenBank/DDBJ databases">
        <title>Draft genome sequence of type strain Streptomyces ferralitis JCM 14344.</title>
        <authorList>
            <person name="Klaysubun C."/>
            <person name="Duangmal K."/>
        </authorList>
    </citation>
    <scope>NUCLEOTIDE SEQUENCE [LARGE SCALE GENOMIC DNA]</scope>
    <source>
        <strain evidence="3 4">JCM 14344</strain>
    </source>
</reference>